<dbReference type="EMBL" id="CAQL01000938">
    <property type="protein sequence ID" value="CCQ57992.1"/>
    <property type="molecule type" value="Genomic_DNA"/>
</dbReference>
<accession>T2IYX5</accession>
<reference evidence="1 2" key="1">
    <citation type="submission" date="2013-01" db="EMBL/GenBank/DDBJ databases">
        <authorList>
            <person name="Bench S."/>
        </authorList>
    </citation>
    <scope>NUCLEOTIDE SEQUENCE [LARGE SCALE GENOMIC DNA]</scope>
    <source>
        <strain evidence="1 2">WH 0005</strain>
    </source>
</reference>
<name>T2IYX5_CROWT</name>
<protein>
    <submittedName>
        <fullName evidence="1">Uncharacterized protein</fullName>
    </submittedName>
</protein>
<dbReference type="Proteomes" id="UP000017981">
    <property type="component" value="Unassembled WGS sequence"/>
</dbReference>
<gene>
    <name evidence="1" type="ORF">CWATWH0005_2411</name>
</gene>
<evidence type="ECO:0000313" key="2">
    <source>
        <dbReference type="Proteomes" id="UP000017981"/>
    </source>
</evidence>
<dbReference type="AlphaFoldDB" id="T2IYX5"/>
<proteinExistence type="predicted"/>
<comment type="caution">
    <text evidence="1">The sequence shown here is derived from an EMBL/GenBank/DDBJ whole genome shotgun (WGS) entry which is preliminary data.</text>
</comment>
<evidence type="ECO:0000313" key="1">
    <source>
        <dbReference type="EMBL" id="CCQ57992.1"/>
    </source>
</evidence>
<reference evidence="1 2" key="2">
    <citation type="submission" date="2013-09" db="EMBL/GenBank/DDBJ databases">
        <title>Whole genome comparison of six Crocosphaera watsonii strains with differing phenotypes.</title>
        <authorList>
            <person name="Bench S.R."/>
            <person name="Heller P."/>
            <person name="Frank I."/>
            <person name="Arciniega M."/>
            <person name="Shilova I.N."/>
            <person name="Zehr J.P."/>
        </authorList>
    </citation>
    <scope>NUCLEOTIDE SEQUENCE [LARGE SCALE GENOMIC DNA]</scope>
    <source>
        <strain evidence="1 2">WH 0005</strain>
    </source>
</reference>
<organism evidence="1 2">
    <name type="scientific">Crocosphaera watsonii WH 0005</name>
    <dbReference type="NCBI Taxonomy" id="423472"/>
    <lineage>
        <taxon>Bacteria</taxon>
        <taxon>Bacillati</taxon>
        <taxon>Cyanobacteriota</taxon>
        <taxon>Cyanophyceae</taxon>
        <taxon>Oscillatoriophycideae</taxon>
        <taxon>Chroococcales</taxon>
        <taxon>Aphanothecaceae</taxon>
        <taxon>Crocosphaera</taxon>
    </lineage>
</organism>
<sequence>MNLSYNRKPSSKKRPNYSTLAFLKFSKFRFILSLKTSLIRSFY</sequence>